<feature type="transmembrane region" description="Helical" evidence="7">
    <location>
        <begin position="167"/>
        <end position="190"/>
    </location>
</feature>
<feature type="region of interest" description="Disordered" evidence="8">
    <location>
        <begin position="1"/>
        <end position="26"/>
    </location>
</feature>
<comment type="similarity">
    <text evidence="7">Belongs to the binding-protein-dependent transport system permease family.</text>
</comment>
<evidence type="ECO:0000256" key="8">
    <source>
        <dbReference type="SAM" id="MobiDB-lite"/>
    </source>
</evidence>
<organism evidence="10 11">
    <name type="scientific">Occultella aeris</name>
    <dbReference type="NCBI Taxonomy" id="2761496"/>
    <lineage>
        <taxon>Bacteria</taxon>
        <taxon>Bacillati</taxon>
        <taxon>Actinomycetota</taxon>
        <taxon>Actinomycetes</taxon>
        <taxon>Micrococcales</taxon>
        <taxon>Ruaniaceae</taxon>
        <taxon>Occultella</taxon>
    </lineage>
</organism>
<evidence type="ECO:0000256" key="6">
    <source>
        <dbReference type="ARBA" id="ARBA00023136"/>
    </source>
</evidence>
<dbReference type="Pfam" id="PF00528">
    <property type="entry name" value="BPD_transp_1"/>
    <property type="match status" value="1"/>
</dbReference>
<name>A0A7M4DD69_9MICO</name>
<comment type="subcellular location">
    <subcellularLocation>
        <location evidence="1 7">Cell membrane</location>
        <topology evidence="1 7">Multi-pass membrane protein</topology>
    </subcellularLocation>
</comment>
<comment type="caution">
    <text evidence="10">The sequence shown here is derived from an EMBL/GenBank/DDBJ whole genome shotgun (WGS) entry which is preliminary data.</text>
</comment>
<evidence type="ECO:0000256" key="3">
    <source>
        <dbReference type="ARBA" id="ARBA00022475"/>
    </source>
</evidence>
<sequence>MTATQTGSADARRDRAPRRRRRGALIDGVPRPGPVENVIKAIVLGVACLLVLLPFLGIISTSLATPAQVIQAGGFVLIPEGIDLTAYRSVFAGGAVTRALLVSVFVTGVGTLISLTLTAMLGWALSRRGSIGNRQLLVLVLVSLLFSPGIIPSYLVVQQFGLLDSLWALIIPTAVSAFNVIVVRAFFVGLPQEVMDSARIDGAGEWQTFRYMGLPLARPVLAVVGLFYGVGYWNAFFNALLYISDASKWPLQLVLRTYVVDGYQIGAQDLGTEAALPPQTSLQMAILVISIIPILIVYPFLQRHFAKGMLTGAVKG</sequence>
<dbReference type="SUPFAM" id="SSF161098">
    <property type="entry name" value="MetI-like"/>
    <property type="match status" value="1"/>
</dbReference>
<gene>
    <name evidence="10" type="primary">araQ_2</name>
    <name evidence="10" type="ORF">HALOF300_00058</name>
</gene>
<dbReference type="Proteomes" id="UP000419743">
    <property type="component" value="Unassembled WGS sequence"/>
</dbReference>
<proteinExistence type="inferred from homology"/>
<keyword evidence="5 7" id="KW-1133">Transmembrane helix</keyword>
<dbReference type="InterPro" id="IPR000515">
    <property type="entry name" value="MetI-like"/>
</dbReference>
<dbReference type="PANTHER" id="PTHR43744">
    <property type="entry name" value="ABC TRANSPORTER PERMEASE PROTEIN MG189-RELATED-RELATED"/>
    <property type="match status" value="1"/>
</dbReference>
<feature type="transmembrane region" description="Helical" evidence="7">
    <location>
        <begin position="99"/>
        <end position="124"/>
    </location>
</feature>
<evidence type="ECO:0000313" key="11">
    <source>
        <dbReference type="Proteomes" id="UP000419743"/>
    </source>
</evidence>
<evidence type="ECO:0000259" key="9">
    <source>
        <dbReference type="PROSITE" id="PS50928"/>
    </source>
</evidence>
<dbReference type="InterPro" id="IPR035906">
    <property type="entry name" value="MetI-like_sf"/>
</dbReference>
<keyword evidence="3" id="KW-1003">Cell membrane</keyword>
<evidence type="ECO:0000256" key="2">
    <source>
        <dbReference type="ARBA" id="ARBA00022448"/>
    </source>
</evidence>
<feature type="transmembrane region" description="Helical" evidence="7">
    <location>
        <begin position="220"/>
        <end position="243"/>
    </location>
</feature>
<keyword evidence="6 7" id="KW-0472">Membrane</keyword>
<dbReference type="EMBL" id="CACRYJ010000004">
    <property type="protein sequence ID" value="VZO34788.1"/>
    <property type="molecule type" value="Genomic_DNA"/>
</dbReference>
<feature type="transmembrane region" description="Helical" evidence="7">
    <location>
        <begin position="41"/>
        <end position="59"/>
    </location>
</feature>
<dbReference type="GO" id="GO:0005886">
    <property type="term" value="C:plasma membrane"/>
    <property type="evidence" value="ECO:0007669"/>
    <property type="project" value="UniProtKB-SubCell"/>
</dbReference>
<keyword evidence="4 7" id="KW-0812">Transmembrane</keyword>
<evidence type="ECO:0000256" key="1">
    <source>
        <dbReference type="ARBA" id="ARBA00004651"/>
    </source>
</evidence>
<dbReference type="PANTHER" id="PTHR43744:SF9">
    <property type="entry name" value="POLYGALACTURONAN_RHAMNOGALACTURONAN TRANSPORT SYSTEM PERMEASE PROTEIN YTCP"/>
    <property type="match status" value="1"/>
</dbReference>
<dbReference type="Gene3D" id="1.10.3720.10">
    <property type="entry name" value="MetI-like"/>
    <property type="match status" value="1"/>
</dbReference>
<feature type="transmembrane region" description="Helical" evidence="7">
    <location>
        <begin position="282"/>
        <end position="301"/>
    </location>
</feature>
<evidence type="ECO:0000256" key="5">
    <source>
        <dbReference type="ARBA" id="ARBA00022989"/>
    </source>
</evidence>
<dbReference type="AlphaFoldDB" id="A0A7M4DD69"/>
<keyword evidence="2 7" id="KW-0813">Transport</keyword>
<accession>A0A7M4DD69</accession>
<dbReference type="GO" id="GO:0055085">
    <property type="term" value="P:transmembrane transport"/>
    <property type="evidence" value="ECO:0007669"/>
    <property type="project" value="InterPro"/>
</dbReference>
<evidence type="ECO:0000256" key="4">
    <source>
        <dbReference type="ARBA" id="ARBA00022692"/>
    </source>
</evidence>
<evidence type="ECO:0000313" key="10">
    <source>
        <dbReference type="EMBL" id="VZO34788.1"/>
    </source>
</evidence>
<dbReference type="CDD" id="cd06261">
    <property type="entry name" value="TM_PBP2"/>
    <property type="match status" value="1"/>
</dbReference>
<feature type="transmembrane region" description="Helical" evidence="7">
    <location>
        <begin position="136"/>
        <end position="155"/>
    </location>
</feature>
<feature type="domain" description="ABC transmembrane type-1" evidence="9">
    <location>
        <begin position="100"/>
        <end position="297"/>
    </location>
</feature>
<reference evidence="10 11" key="1">
    <citation type="submission" date="2019-11" db="EMBL/GenBank/DDBJ databases">
        <authorList>
            <person name="Criscuolo A."/>
        </authorList>
    </citation>
    <scope>NUCLEOTIDE SEQUENCE [LARGE SCALE GENOMIC DNA]</scope>
    <source>
        <strain evidence="10">CIP111667</strain>
    </source>
</reference>
<keyword evidence="11" id="KW-1185">Reference proteome</keyword>
<evidence type="ECO:0000256" key="7">
    <source>
        <dbReference type="RuleBase" id="RU363032"/>
    </source>
</evidence>
<dbReference type="PROSITE" id="PS50928">
    <property type="entry name" value="ABC_TM1"/>
    <property type="match status" value="1"/>
</dbReference>
<protein>
    <submittedName>
        <fullName evidence="10">L-arabinose transport system permease protein AraQ</fullName>
    </submittedName>
</protein>
<dbReference type="RefSeq" id="WP_156738656.1">
    <property type="nucleotide sequence ID" value="NZ_CACRYJ010000004.1"/>
</dbReference>